<accession>A0A1H6CMB3</accession>
<dbReference type="InterPro" id="IPR041664">
    <property type="entry name" value="AAA_16"/>
</dbReference>
<reference evidence="5" key="1">
    <citation type="submission" date="2016-10" db="EMBL/GenBank/DDBJ databases">
        <authorList>
            <person name="Varghese N."/>
            <person name="Submissions S."/>
        </authorList>
    </citation>
    <scope>NUCLEOTIDE SEQUENCE [LARGE SCALE GENOMIC DNA]</scope>
    <source>
        <strain evidence="5">DSM 43163</strain>
    </source>
</reference>
<dbReference type="PANTHER" id="PTHR16305">
    <property type="entry name" value="TESTICULAR SOLUBLE ADENYLYL CYCLASE"/>
    <property type="match status" value="1"/>
</dbReference>
<dbReference type="OrthoDB" id="483at2"/>
<dbReference type="PROSITE" id="PS50043">
    <property type="entry name" value="HTH_LUXR_2"/>
    <property type="match status" value="1"/>
</dbReference>
<dbReference type="RefSeq" id="WP_103939893.1">
    <property type="nucleotide sequence ID" value="NZ_FNVO01000010.1"/>
</dbReference>
<dbReference type="SUPFAM" id="SSF48452">
    <property type="entry name" value="TPR-like"/>
    <property type="match status" value="1"/>
</dbReference>
<gene>
    <name evidence="4" type="ORF">SAMN04489712_110187</name>
</gene>
<keyword evidence="5" id="KW-1185">Reference proteome</keyword>
<evidence type="ECO:0000256" key="1">
    <source>
        <dbReference type="ARBA" id="ARBA00022741"/>
    </source>
</evidence>
<dbReference type="GO" id="GO:0006355">
    <property type="term" value="P:regulation of DNA-templated transcription"/>
    <property type="evidence" value="ECO:0007669"/>
    <property type="project" value="InterPro"/>
</dbReference>
<dbReference type="PANTHER" id="PTHR16305:SF35">
    <property type="entry name" value="TRANSCRIPTIONAL ACTIVATOR DOMAIN"/>
    <property type="match status" value="1"/>
</dbReference>
<dbReference type="GO" id="GO:0004016">
    <property type="term" value="F:adenylate cyclase activity"/>
    <property type="evidence" value="ECO:0007669"/>
    <property type="project" value="TreeGrafter"/>
</dbReference>
<evidence type="ECO:0000313" key="4">
    <source>
        <dbReference type="EMBL" id="SEG74080.1"/>
    </source>
</evidence>
<dbReference type="Proteomes" id="UP000236723">
    <property type="component" value="Unassembled WGS sequence"/>
</dbReference>
<dbReference type="SMART" id="SM00421">
    <property type="entry name" value="HTH_LUXR"/>
    <property type="match status" value="1"/>
</dbReference>
<dbReference type="InterPro" id="IPR011990">
    <property type="entry name" value="TPR-like_helical_dom_sf"/>
</dbReference>
<dbReference type="Pfam" id="PF00196">
    <property type="entry name" value="GerE"/>
    <property type="match status" value="1"/>
</dbReference>
<dbReference type="InterPro" id="IPR000792">
    <property type="entry name" value="Tscrpt_reg_LuxR_C"/>
</dbReference>
<dbReference type="Gene3D" id="1.10.10.10">
    <property type="entry name" value="Winged helix-like DNA-binding domain superfamily/Winged helix DNA-binding domain"/>
    <property type="match status" value="1"/>
</dbReference>
<name>A0A1H6CMB3_9ACTN</name>
<dbReference type="GO" id="GO:0005737">
    <property type="term" value="C:cytoplasm"/>
    <property type="evidence" value="ECO:0007669"/>
    <property type="project" value="TreeGrafter"/>
</dbReference>
<dbReference type="InterPro" id="IPR016032">
    <property type="entry name" value="Sig_transdc_resp-reg_C-effctor"/>
</dbReference>
<keyword evidence="2" id="KW-0067">ATP-binding</keyword>
<dbReference type="SUPFAM" id="SSF46894">
    <property type="entry name" value="C-terminal effector domain of the bipartite response regulators"/>
    <property type="match status" value="1"/>
</dbReference>
<evidence type="ECO:0000313" key="5">
    <source>
        <dbReference type="Proteomes" id="UP000236723"/>
    </source>
</evidence>
<dbReference type="GO" id="GO:0005524">
    <property type="term" value="F:ATP binding"/>
    <property type="evidence" value="ECO:0007669"/>
    <property type="project" value="UniProtKB-KW"/>
</dbReference>
<keyword evidence="1" id="KW-0547">Nucleotide-binding</keyword>
<dbReference type="CDD" id="cd06170">
    <property type="entry name" value="LuxR_C_like"/>
    <property type="match status" value="1"/>
</dbReference>
<organism evidence="4 5">
    <name type="scientific">Thermomonospora echinospora</name>
    <dbReference type="NCBI Taxonomy" id="1992"/>
    <lineage>
        <taxon>Bacteria</taxon>
        <taxon>Bacillati</taxon>
        <taxon>Actinomycetota</taxon>
        <taxon>Actinomycetes</taxon>
        <taxon>Streptosporangiales</taxon>
        <taxon>Thermomonosporaceae</taxon>
        <taxon>Thermomonospora</taxon>
    </lineage>
</organism>
<proteinExistence type="predicted"/>
<protein>
    <submittedName>
        <fullName evidence="4">Regulatory protein, luxR family</fullName>
    </submittedName>
</protein>
<dbReference type="Gene3D" id="1.25.40.10">
    <property type="entry name" value="Tetratricopeptide repeat domain"/>
    <property type="match status" value="1"/>
</dbReference>
<dbReference type="GO" id="GO:0003677">
    <property type="term" value="F:DNA binding"/>
    <property type="evidence" value="ECO:0007669"/>
    <property type="project" value="InterPro"/>
</dbReference>
<evidence type="ECO:0000256" key="2">
    <source>
        <dbReference type="ARBA" id="ARBA00022840"/>
    </source>
</evidence>
<evidence type="ECO:0000259" key="3">
    <source>
        <dbReference type="PROSITE" id="PS50043"/>
    </source>
</evidence>
<sequence length="905" mass="96246">MLYGRDTEQAEIDRLLADARAGHSGALVLRGEAGIGKSALLQYAADRASAASGDGDSDRAGMDAGMRVLRATGVEAETDIPFAGLHQLLWPVHDRIDALPAPQAAALHAALGSGDVGNGSTDRFAIGLAVLTLLADLSEDGPVLCLVDDAQWMDRGTAEALLFAARRLAAERVAMLFAAREEAFTGTGLPELRPPRLARADAGRLLAERGLPPALHDRVVRESAGNPLALIEFGAARQRMPDGDSPLAVPDRVLASFRAQIGRLPERTRLMLLIAAAEGRGYLPSLLGAAQRLGVDLGDLAEAERAGLVKVAGSSITFRHPLIRAAAYQDAATARRLTVHQALAEASDEPTCRVRHLASAAVGPDESVAADLQQVAEAAQERGGLCTAGTLLRRAAELTPEAGPRARRLSEAAAAVLQTGHVEEARELAERAEELTGDPAALARLARVRAAVEFERGDPRTAARLLLEYAAHAAPAEAEGMLRTGAVYAWTSGDTEPVRTAADRLRAIGRHDAVVEGMAHLATGDYTAGVPLLEKLVAEAVGIVPHAASGACTPAVERRIRALHAGLILGADTETLELAAQEAVRRRREGLVGALPDALQVLAQAQVAAGLHREAEATVAEAVALAHDIGMQRRAGRLGAVPARIAAIEGDAQRLRALAADAPGDGSVDSAFALLDLGLGRYEDALRRLEELARGPRRHTAGVLPAAADQVEAAVRAGRPERAREPLERLRAWAEAGDRPWPRAVALRCQGLLEDAEDPYAQAVHLHRTGGGRPFERARTELVYGEWLRRARRRSDARSVLRSALETFESLRAAPWAERTRTELRAAGDTATTVQPTAPDLLDRLTPQERQVVRLAAEGISSREIAAQLFLSPRTVEYHLYKAYPKLGVSSRRELSRLPLEPAAS</sequence>
<dbReference type="SUPFAM" id="SSF52540">
    <property type="entry name" value="P-loop containing nucleoside triphosphate hydrolases"/>
    <property type="match status" value="1"/>
</dbReference>
<feature type="domain" description="HTH luxR-type" evidence="3">
    <location>
        <begin position="838"/>
        <end position="903"/>
    </location>
</feature>
<dbReference type="AlphaFoldDB" id="A0A1H6CMB3"/>
<dbReference type="Pfam" id="PF13191">
    <property type="entry name" value="AAA_16"/>
    <property type="match status" value="1"/>
</dbReference>
<dbReference type="EMBL" id="FNVO01000010">
    <property type="protein sequence ID" value="SEG74080.1"/>
    <property type="molecule type" value="Genomic_DNA"/>
</dbReference>
<dbReference type="PRINTS" id="PR00038">
    <property type="entry name" value="HTHLUXR"/>
</dbReference>
<dbReference type="InterPro" id="IPR036388">
    <property type="entry name" value="WH-like_DNA-bd_sf"/>
</dbReference>
<dbReference type="InterPro" id="IPR027417">
    <property type="entry name" value="P-loop_NTPase"/>
</dbReference>